<reference evidence="2" key="1">
    <citation type="submission" date="2011-05" db="EMBL/GenBank/DDBJ databases">
        <authorList>
            <person name="Richards S.R."/>
            <person name="Qu J."/>
            <person name="Jiang H."/>
            <person name="Jhangiani S.N."/>
            <person name="Agravi P."/>
            <person name="Goodspeed R."/>
            <person name="Gross S."/>
            <person name="Mandapat C."/>
            <person name="Jackson L."/>
            <person name="Mathew T."/>
            <person name="Pu L."/>
            <person name="Thornton R."/>
            <person name="Saada N."/>
            <person name="Wilczek-Boney K.B."/>
            <person name="Lee S."/>
            <person name="Kovar C."/>
            <person name="Wu Y."/>
            <person name="Scherer S.E."/>
            <person name="Worley K.C."/>
            <person name="Muzny D.M."/>
            <person name="Gibbs R."/>
        </authorList>
    </citation>
    <scope>NUCLEOTIDE SEQUENCE</scope>
    <source>
        <strain evidence="2">Brora</strain>
    </source>
</reference>
<reference evidence="1" key="2">
    <citation type="submission" date="2015-02" db="UniProtKB">
        <authorList>
            <consortium name="EnsemblMetazoa"/>
        </authorList>
    </citation>
    <scope>IDENTIFICATION</scope>
</reference>
<evidence type="ECO:0000313" key="2">
    <source>
        <dbReference type="Proteomes" id="UP000014500"/>
    </source>
</evidence>
<name>T1J0C0_STRMM</name>
<organism evidence="1 2">
    <name type="scientific">Strigamia maritima</name>
    <name type="common">European centipede</name>
    <name type="synonym">Geophilus maritimus</name>
    <dbReference type="NCBI Taxonomy" id="126957"/>
    <lineage>
        <taxon>Eukaryota</taxon>
        <taxon>Metazoa</taxon>
        <taxon>Ecdysozoa</taxon>
        <taxon>Arthropoda</taxon>
        <taxon>Myriapoda</taxon>
        <taxon>Chilopoda</taxon>
        <taxon>Pleurostigmophora</taxon>
        <taxon>Geophilomorpha</taxon>
        <taxon>Linotaeniidae</taxon>
        <taxon>Strigamia</taxon>
    </lineage>
</organism>
<protein>
    <submittedName>
        <fullName evidence="1">Uncharacterized protein</fullName>
    </submittedName>
</protein>
<dbReference type="AlphaFoldDB" id="T1J0C0"/>
<sequence length="37" mass="4227">MIMWMHYYYPCIVSSSIVTATIASSSEIASSRFTTYQ</sequence>
<dbReference type="Proteomes" id="UP000014500">
    <property type="component" value="Unassembled WGS sequence"/>
</dbReference>
<dbReference type="EMBL" id="JH431734">
    <property type="status" value="NOT_ANNOTATED_CDS"/>
    <property type="molecule type" value="Genomic_DNA"/>
</dbReference>
<proteinExistence type="predicted"/>
<keyword evidence="2" id="KW-1185">Reference proteome</keyword>
<dbReference type="EnsemblMetazoa" id="SMAR006965-RA">
    <property type="protein sequence ID" value="SMAR006965-PA"/>
    <property type="gene ID" value="SMAR006965"/>
</dbReference>
<dbReference type="HOGENOM" id="CLU_3351635_0_0_1"/>
<evidence type="ECO:0000313" key="1">
    <source>
        <dbReference type="EnsemblMetazoa" id="SMAR006965-PA"/>
    </source>
</evidence>
<accession>T1J0C0</accession>